<dbReference type="InterPro" id="IPR046144">
    <property type="entry name" value="DUF6146"/>
</dbReference>
<dbReference type="Proteomes" id="UP000199559">
    <property type="component" value="Unassembled WGS sequence"/>
</dbReference>
<organism evidence="2 3">
    <name type="scientific">Olleya namhaensis</name>
    <dbReference type="NCBI Taxonomy" id="1144750"/>
    <lineage>
        <taxon>Bacteria</taxon>
        <taxon>Pseudomonadati</taxon>
        <taxon>Bacteroidota</taxon>
        <taxon>Flavobacteriia</taxon>
        <taxon>Flavobacteriales</taxon>
        <taxon>Flavobacteriaceae</taxon>
    </lineage>
</organism>
<dbReference type="PROSITE" id="PS51257">
    <property type="entry name" value="PROKAR_LIPOPROTEIN"/>
    <property type="match status" value="1"/>
</dbReference>
<dbReference type="RefSeq" id="WP_090841130.1">
    <property type="nucleotide sequence ID" value="NZ_FORM01000007.1"/>
</dbReference>
<evidence type="ECO:0008006" key="4">
    <source>
        <dbReference type="Google" id="ProtNLM"/>
    </source>
</evidence>
<keyword evidence="3" id="KW-1185">Reference proteome</keyword>
<evidence type="ECO:0000256" key="1">
    <source>
        <dbReference type="SAM" id="SignalP"/>
    </source>
</evidence>
<evidence type="ECO:0000313" key="3">
    <source>
        <dbReference type="Proteomes" id="UP000199559"/>
    </source>
</evidence>
<dbReference type="AlphaFoldDB" id="A0A1I3RC39"/>
<keyword evidence="1" id="KW-0732">Signal</keyword>
<gene>
    <name evidence="2" type="ORF">SAMN05443431_107245</name>
</gene>
<dbReference type="STRING" id="1144750.SAMN05443431_107245"/>
<dbReference type="EMBL" id="FORM01000007">
    <property type="protein sequence ID" value="SFJ44214.1"/>
    <property type="molecule type" value="Genomic_DNA"/>
</dbReference>
<evidence type="ECO:0000313" key="2">
    <source>
        <dbReference type="EMBL" id="SFJ44214.1"/>
    </source>
</evidence>
<feature type="chain" id="PRO_5011716276" description="Lipoprotein" evidence="1">
    <location>
        <begin position="22"/>
        <end position="143"/>
    </location>
</feature>
<protein>
    <recommendedName>
        <fullName evidence="4">Lipoprotein</fullName>
    </recommendedName>
</protein>
<dbReference type="Pfam" id="PF19643">
    <property type="entry name" value="DUF6146"/>
    <property type="match status" value="1"/>
</dbReference>
<sequence>MKNLILIAAILFIVFSCGTNKKTATITKDAAQVGDTITLSSDDSDYEILIIEPGFNAWLASRARPKGFHSQSFLENKNIFYVTQWNTRVMQPQRYNATLYEMQIDYRSNIDYGYDVNYQLYNYFVYFQNRYKQNLLGGRIPTN</sequence>
<accession>A0A1I3RC39</accession>
<feature type="signal peptide" evidence="1">
    <location>
        <begin position="1"/>
        <end position="21"/>
    </location>
</feature>
<name>A0A1I3RC39_9FLAO</name>
<reference evidence="3" key="1">
    <citation type="submission" date="2016-10" db="EMBL/GenBank/DDBJ databases">
        <authorList>
            <person name="Varghese N."/>
            <person name="Submissions S."/>
        </authorList>
    </citation>
    <scope>NUCLEOTIDE SEQUENCE [LARGE SCALE GENOMIC DNA]</scope>
    <source>
        <strain evidence="3">DSM 28881</strain>
    </source>
</reference>
<proteinExistence type="predicted"/>